<reference evidence="2 3" key="1">
    <citation type="journal article" date="2017" name="Curr. Microbiol.">
        <title>Lysobacter zhanggongensis sp. nov. Isolated from a Pit Mud.</title>
        <authorList>
            <person name="Zhang X.F."/>
            <person name="Wang H.H."/>
            <person name="Sun X.Y."/>
            <person name="Pan C.M."/>
        </authorList>
    </citation>
    <scope>NUCLEOTIDE SEQUENCE [LARGE SCALE GENOMIC DNA]</scope>
    <source>
        <strain evidence="2 3">ZGLJ7-1</strain>
    </source>
</reference>
<feature type="domain" description="Probable sensor" evidence="1">
    <location>
        <begin position="28"/>
        <end position="126"/>
    </location>
</feature>
<dbReference type="EMBL" id="JAXGFO010000002">
    <property type="protein sequence ID" value="MEG3156450.1"/>
    <property type="molecule type" value="Genomic_DNA"/>
</dbReference>
<protein>
    <recommendedName>
        <fullName evidence="1">Probable sensor domain-containing protein</fullName>
    </recommendedName>
</protein>
<organism evidence="2 3">
    <name type="scientific">Lysobacter zhanggongensis</name>
    <dbReference type="NCBI Taxonomy" id="1774951"/>
    <lineage>
        <taxon>Bacteria</taxon>
        <taxon>Pseudomonadati</taxon>
        <taxon>Pseudomonadota</taxon>
        <taxon>Gammaproteobacteria</taxon>
        <taxon>Lysobacterales</taxon>
        <taxon>Lysobacteraceae</taxon>
        <taxon>Lysobacter</taxon>
    </lineage>
</organism>
<dbReference type="InterPro" id="IPR048551">
    <property type="entry name" value="DACNV"/>
</dbReference>
<dbReference type="Pfam" id="PF21751">
    <property type="entry name" value="DACNV"/>
    <property type="match status" value="1"/>
</dbReference>
<dbReference type="RefSeq" id="WP_412698876.1">
    <property type="nucleotide sequence ID" value="NZ_JAXGFO010000002.1"/>
</dbReference>
<accession>A0ABU7YLS4</accession>
<name>A0ABU7YLS4_9GAMM</name>
<sequence>MSIIYPPELLPQIKSAWKASTGFHSRPRPSLPDDDALKELLDLAYQTSLLREEGRKLTFRILYLPRDKGKKRGATRVSRENSRLAEFSNDRQFTIAELRRLAPAADAIRSMICVDYVKGEWRVWAILDTGANWWNFSRHESSSGTPPPENFAIYSQGPGELTISSGGFTLLSLRSGSVYVPMGSALHWGPVSSHFQPARELLYKEAIEKLEQKVWDEDGDDDDYPHRFYDMCLSRILSGIRELGHGGTLIVVPDHLSPNDSRLTDRITIKHQCNYDFAWNLMIQSLELHNKYYALHFPLWESKKPIAINDYQSISILESRRLENRESLSDCLRFIASLSSVDGALILTTKMRLIGFGGEITAQSPTLQNIQLSANPDASTLRRVSIESYGTRHRSAFRFVSSYEDAIAFVISSDGGVKATKRLGSNVVLWPEVQANQFA</sequence>
<evidence type="ECO:0000313" key="2">
    <source>
        <dbReference type="EMBL" id="MEG3156450.1"/>
    </source>
</evidence>
<dbReference type="Proteomes" id="UP001334501">
    <property type="component" value="Unassembled WGS sequence"/>
</dbReference>
<comment type="caution">
    <text evidence="2">The sequence shown here is derived from an EMBL/GenBank/DDBJ whole genome shotgun (WGS) entry which is preliminary data.</text>
</comment>
<proteinExistence type="predicted"/>
<keyword evidence="3" id="KW-1185">Reference proteome</keyword>
<evidence type="ECO:0000313" key="3">
    <source>
        <dbReference type="Proteomes" id="UP001334501"/>
    </source>
</evidence>
<evidence type="ECO:0000259" key="1">
    <source>
        <dbReference type="Pfam" id="PF21751"/>
    </source>
</evidence>
<gene>
    <name evidence="2" type="ORF">SNE33_00785</name>
</gene>